<proteinExistence type="predicted"/>
<reference evidence="2 3" key="1">
    <citation type="submission" date="2015-08" db="EMBL/GenBank/DDBJ databases">
        <title>Next Generation Sequencing and Analysis of the Genome of Puccinia sorghi L Schw, the Causal Agent of Maize Common Rust.</title>
        <authorList>
            <person name="Rochi L."/>
            <person name="Burguener G."/>
            <person name="Darino M."/>
            <person name="Turjanski A."/>
            <person name="Kreff E."/>
            <person name="Dieguez M.J."/>
            <person name="Sacco F."/>
        </authorList>
    </citation>
    <scope>NUCLEOTIDE SEQUENCE [LARGE SCALE GENOMIC DNA]</scope>
    <source>
        <strain evidence="2 3">RO10H11247</strain>
    </source>
</reference>
<evidence type="ECO:0000256" key="1">
    <source>
        <dbReference type="SAM" id="MobiDB-lite"/>
    </source>
</evidence>
<name>A0A0L6UTJ4_9BASI</name>
<sequence length="110" mass="11985">MAPPQPPPVSSPLTPPGTPRAGPPVNLGAYKSQPKFSKTIKVRHARRHPSLTAGGKHTFRFTDNGMELVADKGRLVSRNIPAHVVIEEYLAACRRRDQDSSLHSVQPESS</sequence>
<comment type="caution">
    <text evidence="2">The sequence shown here is derived from an EMBL/GenBank/DDBJ whole genome shotgun (WGS) entry which is preliminary data.</text>
</comment>
<dbReference type="Proteomes" id="UP000037035">
    <property type="component" value="Unassembled WGS sequence"/>
</dbReference>
<evidence type="ECO:0000313" key="2">
    <source>
        <dbReference type="EMBL" id="KNZ51819.1"/>
    </source>
</evidence>
<dbReference type="VEuPathDB" id="FungiDB:VP01_379g6"/>
<dbReference type="OrthoDB" id="2495842at2759"/>
<dbReference type="AlphaFoldDB" id="A0A0L6UTJ4"/>
<dbReference type="EMBL" id="LAVV01008834">
    <property type="protein sequence ID" value="KNZ51819.1"/>
    <property type="molecule type" value="Genomic_DNA"/>
</dbReference>
<feature type="region of interest" description="Disordered" evidence="1">
    <location>
        <begin position="1"/>
        <end position="29"/>
    </location>
</feature>
<evidence type="ECO:0000313" key="3">
    <source>
        <dbReference type="Proteomes" id="UP000037035"/>
    </source>
</evidence>
<protein>
    <submittedName>
        <fullName evidence="2">Uncharacterized protein</fullName>
    </submittedName>
</protein>
<feature type="compositionally biased region" description="Pro residues" evidence="1">
    <location>
        <begin position="1"/>
        <end position="22"/>
    </location>
</feature>
<organism evidence="2 3">
    <name type="scientific">Puccinia sorghi</name>
    <dbReference type="NCBI Taxonomy" id="27349"/>
    <lineage>
        <taxon>Eukaryota</taxon>
        <taxon>Fungi</taxon>
        <taxon>Dikarya</taxon>
        <taxon>Basidiomycota</taxon>
        <taxon>Pucciniomycotina</taxon>
        <taxon>Pucciniomycetes</taxon>
        <taxon>Pucciniales</taxon>
        <taxon>Pucciniaceae</taxon>
        <taxon>Puccinia</taxon>
    </lineage>
</organism>
<accession>A0A0L6UTJ4</accession>
<gene>
    <name evidence="2" type="ORF">VP01_379g6</name>
</gene>
<keyword evidence="3" id="KW-1185">Reference proteome</keyword>